<feature type="region of interest" description="Disordered" evidence="4">
    <location>
        <begin position="15"/>
        <end position="36"/>
    </location>
</feature>
<dbReference type="PANTHER" id="PTHR11586">
    <property type="entry name" value="TRNA-AMINOACYLATION COFACTOR ARC1 FAMILY MEMBER"/>
    <property type="match status" value="1"/>
</dbReference>
<evidence type="ECO:0000313" key="7">
    <source>
        <dbReference type="Proteomes" id="UP000815325"/>
    </source>
</evidence>
<protein>
    <recommendedName>
        <fullName evidence="5">tRNA-binding domain-containing protein</fullName>
    </recommendedName>
</protein>
<evidence type="ECO:0000256" key="1">
    <source>
        <dbReference type="ARBA" id="ARBA00022555"/>
    </source>
</evidence>
<feature type="region of interest" description="Disordered" evidence="4">
    <location>
        <begin position="57"/>
        <end position="80"/>
    </location>
</feature>
<accession>A0ABQ7GEK9</accession>
<dbReference type="PROSITE" id="PS50886">
    <property type="entry name" value="TRBD"/>
    <property type="match status" value="1"/>
</dbReference>
<feature type="compositionally biased region" description="Low complexity" evidence="4">
    <location>
        <begin position="59"/>
        <end position="78"/>
    </location>
</feature>
<evidence type="ECO:0000313" key="6">
    <source>
        <dbReference type="EMBL" id="KAF5833040.1"/>
    </source>
</evidence>
<keyword evidence="1 3" id="KW-0820">tRNA-binding</keyword>
<keyword evidence="2 3" id="KW-0694">RNA-binding</keyword>
<dbReference type="PANTHER" id="PTHR11586:SF47">
    <property type="entry name" value="NUCLEIC ACID-BINDING, OB-FOLD-LIKE PROTEIN"/>
    <property type="match status" value="1"/>
</dbReference>
<dbReference type="InterPro" id="IPR002547">
    <property type="entry name" value="tRNA-bd_dom"/>
</dbReference>
<name>A0ABQ7GEK9_DUNSA</name>
<dbReference type="InterPro" id="IPR051270">
    <property type="entry name" value="Tyrosine-tRNA_ligase_regulator"/>
</dbReference>
<reference evidence="6" key="1">
    <citation type="submission" date="2017-08" db="EMBL/GenBank/DDBJ databases">
        <authorList>
            <person name="Polle J.E."/>
            <person name="Barry K."/>
            <person name="Cushman J."/>
            <person name="Schmutz J."/>
            <person name="Tran D."/>
            <person name="Hathwaick L.T."/>
            <person name="Yim W.C."/>
            <person name="Jenkins J."/>
            <person name="Mckie-Krisberg Z.M."/>
            <person name="Prochnik S."/>
            <person name="Lindquist E."/>
            <person name="Dockter R.B."/>
            <person name="Adam C."/>
            <person name="Molina H."/>
            <person name="Bunkerborg J."/>
            <person name="Jin E."/>
            <person name="Buchheim M."/>
            <person name="Magnuson J."/>
        </authorList>
    </citation>
    <scope>NUCLEOTIDE SEQUENCE</scope>
    <source>
        <strain evidence="6">CCAP 19/18</strain>
    </source>
</reference>
<dbReference type="InterPro" id="IPR012340">
    <property type="entry name" value="NA-bd_OB-fold"/>
</dbReference>
<gene>
    <name evidence="6" type="ORF">DUNSADRAFT_10746</name>
</gene>
<dbReference type="Proteomes" id="UP000815325">
    <property type="component" value="Unassembled WGS sequence"/>
</dbReference>
<keyword evidence="7" id="KW-1185">Reference proteome</keyword>
<proteinExistence type="predicted"/>
<evidence type="ECO:0000256" key="4">
    <source>
        <dbReference type="SAM" id="MobiDB-lite"/>
    </source>
</evidence>
<evidence type="ECO:0000256" key="3">
    <source>
        <dbReference type="PROSITE-ProRule" id="PRU00209"/>
    </source>
</evidence>
<evidence type="ECO:0000256" key="2">
    <source>
        <dbReference type="ARBA" id="ARBA00022884"/>
    </source>
</evidence>
<organism evidence="6 7">
    <name type="scientific">Dunaliella salina</name>
    <name type="common">Green alga</name>
    <name type="synonym">Protococcus salinus</name>
    <dbReference type="NCBI Taxonomy" id="3046"/>
    <lineage>
        <taxon>Eukaryota</taxon>
        <taxon>Viridiplantae</taxon>
        <taxon>Chlorophyta</taxon>
        <taxon>core chlorophytes</taxon>
        <taxon>Chlorophyceae</taxon>
        <taxon>CS clade</taxon>
        <taxon>Chlamydomonadales</taxon>
        <taxon>Dunaliellaceae</taxon>
        <taxon>Dunaliella</taxon>
    </lineage>
</organism>
<dbReference type="EMBL" id="MU069833">
    <property type="protein sequence ID" value="KAF5833040.1"/>
    <property type="molecule type" value="Genomic_DNA"/>
</dbReference>
<feature type="domain" description="TRNA-binding" evidence="5">
    <location>
        <begin position="83"/>
        <end position="186"/>
    </location>
</feature>
<sequence length="229" mass="24489">MSFISQRVANSSSLSSKTNKCASSIRGPSGSRTALSAAQTLRRDVVEWQQMRMLKMRCSSSTAEAEAPTSAPPSAAAPVDEPDISALDIRIGKIMQCEKHPDAESLYVESIDVGEAEPRTIVSGLVNFVPLEQMQDRRVLVLCNLKARNMRGVKSHGMVLCDSNASHECVEPLAPPPEAPVGERVWFGGESDGQAAQQPAPLEANRIQKKKGSKAAPCSPLLALSLPLA</sequence>
<dbReference type="Pfam" id="PF01588">
    <property type="entry name" value="tRNA_bind"/>
    <property type="match status" value="1"/>
</dbReference>
<comment type="caution">
    <text evidence="6">The sequence shown here is derived from an EMBL/GenBank/DDBJ whole genome shotgun (WGS) entry which is preliminary data.</text>
</comment>
<dbReference type="SUPFAM" id="SSF50249">
    <property type="entry name" value="Nucleic acid-binding proteins"/>
    <property type="match status" value="1"/>
</dbReference>
<dbReference type="Gene3D" id="2.40.50.140">
    <property type="entry name" value="Nucleic acid-binding proteins"/>
    <property type="match status" value="1"/>
</dbReference>
<evidence type="ECO:0000259" key="5">
    <source>
        <dbReference type="PROSITE" id="PS50886"/>
    </source>
</evidence>
<dbReference type="CDD" id="cd02799">
    <property type="entry name" value="tRNA_bind_EMAP-II_like"/>
    <property type="match status" value="1"/>
</dbReference>